<dbReference type="Pfam" id="PF02230">
    <property type="entry name" value="Abhydrolase_2"/>
    <property type="match status" value="1"/>
</dbReference>
<evidence type="ECO:0000256" key="1">
    <source>
        <dbReference type="ARBA" id="ARBA00006499"/>
    </source>
</evidence>
<keyword evidence="2" id="KW-0378">Hydrolase</keyword>
<dbReference type="EMBL" id="WHZW01000007">
    <property type="protein sequence ID" value="NEG89284.1"/>
    <property type="molecule type" value="Genomic_DNA"/>
</dbReference>
<dbReference type="AlphaFoldDB" id="A0A6N9Z4J7"/>
<dbReference type="PANTHER" id="PTHR10655:SF17">
    <property type="entry name" value="LYSOPHOSPHOLIPASE-LIKE PROTEIN 1"/>
    <property type="match status" value="1"/>
</dbReference>
<dbReference type="PANTHER" id="PTHR10655">
    <property type="entry name" value="LYSOPHOSPHOLIPASE-RELATED"/>
    <property type="match status" value="1"/>
</dbReference>
<protein>
    <submittedName>
        <fullName evidence="4">Phospholipase</fullName>
    </submittedName>
</protein>
<evidence type="ECO:0000259" key="3">
    <source>
        <dbReference type="Pfam" id="PF02230"/>
    </source>
</evidence>
<dbReference type="RefSeq" id="WP_163230394.1">
    <property type="nucleotide sequence ID" value="NZ_WHZW01000007.1"/>
</dbReference>
<dbReference type="InterPro" id="IPR050565">
    <property type="entry name" value="LYPA1-2/EST-like"/>
</dbReference>
<dbReference type="SUPFAM" id="SSF53474">
    <property type="entry name" value="alpha/beta-Hydrolases"/>
    <property type="match status" value="1"/>
</dbReference>
<dbReference type="GO" id="GO:0016787">
    <property type="term" value="F:hydrolase activity"/>
    <property type="evidence" value="ECO:0007669"/>
    <property type="project" value="UniProtKB-KW"/>
</dbReference>
<proteinExistence type="inferred from homology"/>
<dbReference type="InterPro" id="IPR029058">
    <property type="entry name" value="AB_hydrolase_fold"/>
</dbReference>
<sequence length="207" mass="23358">MLRFVSQINAGSACTRDPLFVMFHGYGNDESEMIRILEAVYRQDGHTDQRPSYLSFRGTYDRPYVGGSYWYPDGCGVKERRRACSEVGDGVVSLLDAAAFGNRRRILVGFSQGGYLSYRMIVEHPSFFDSAILLSPSFKGETDTVLASGTRCLLAYGTEDRTIPPDDQRIARRVLQSAGHLEYHEYDGMGHAICDQEINDIRMFVDR</sequence>
<comment type="caution">
    <text evidence="4">The sequence shown here is derived from an EMBL/GenBank/DDBJ whole genome shotgun (WGS) entry which is preliminary data.</text>
</comment>
<reference evidence="4 5" key="1">
    <citation type="submission" date="2019-10" db="EMBL/GenBank/DDBJ databases">
        <title>Bifidobacterium from non-human primates.</title>
        <authorList>
            <person name="Modesto M."/>
        </authorList>
    </citation>
    <scope>NUCLEOTIDE SEQUENCE [LARGE SCALE GENOMIC DNA]</scope>
    <source>
        <strain evidence="4 5">TRE17</strain>
    </source>
</reference>
<evidence type="ECO:0000313" key="5">
    <source>
        <dbReference type="Proteomes" id="UP000469194"/>
    </source>
</evidence>
<dbReference type="Gene3D" id="3.40.50.1820">
    <property type="entry name" value="alpha/beta hydrolase"/>
    <property type="match status" value="1"/>
</dbReference>
<dbReference type="Proteomes" id="UP000469194">
    <property type="component" value="Unassembled WGS sequence"/>
</dbReference>
<gene>
    <name evidence="4" type="ORF">GFD25_04590</name>
</gene>
<name>A0A6N9Z4J7_9BIFI</name>
<dbReference type="InterPro" id="IPR003140">
    <property type="entry name" value="PLipase/COase/thioEstase"/>
</dbReference>
<comment type="similarity">
    <text evidence="1">Belongs to the AB hydrolase superfamily. AB hydrolase 2 family.</text>
</comment>
<organism evidence="4 5">
    <name type="scientific">Bifidobacterium aerophilum</name>
    <dbReference type="NCBI Taxonomy" id="1798155"/>
    <lineage>
        <taxon>Bacteria</taxon>
        <taxon>Bacillati</taxon>
        <taxon>Actinomycetota</taxon>
        <taxon>Actinomycetes</taxon>
        <taxon>Bifidobacteriales</taxon>
        <taxon>Bifidobacteriaceae</taxon>
        <taxon>Bifidobacterium</taxon>
    </lineage>
</organism>
<evidence type="ECO:0000313" key="4">
    <source>
        <dbReference type="EMBL" id="NEG89284.1"/>
    </source>
</evidence>
<evidence type="ECO:0000256" key="2">
    <source>
        <dbReference type="ARBA" id="ARBA00022801"/>
    </source>
</evidence>
<feature type="domain" description="Phospholipase/carboxylesterase/thioesterase" evidence="3">
    <location>
        <begin position="18"/>
        <end position="206"/>
    </location>
</feature>
<accession>A0A6N9Z4J7</accession>
<keyword evidence="5" id="KW-1185">Reference proteome</keyword>